<keyword evidence="4" id="KW-0732">Signal</keyword>
<evidence type="ECO:0000256" key="7">
    <source>
        <dbReference type="SAM" id="Phobius"/>
    </source>
</evidence>
<keyword evidence="3" id="KW-0645">Protease</keyword>
<feature type="transmembrane region" description="Helical" evidence="7">
    <location>
        <begin position="42"/>
        <end position="72"/>
    </location>
</feature>
<feature type="transmembrane region" description="Helical" evidence="7">
    <location>
        <begin position="6"/>
        <end position="30"/>
    </location>
</feature>
<dbReference type="EMBL" id="JBEDNZ010000012">
    <property type="protein sequence ID" value="KAL0831217.1"/>
    <property type="molecule type" value="Genomic_DNA"/>
</dbReference>
<dbReference type="GO" id="GO:0006508">
    <property type="term" value="P:proteolysis"/>
    <property type="evidence" value="ECO:0007669"/>
    <property type="project" value="UniProtKB-KW"/>
</dbReference>
<name>A0ABD0SZL9_LOXSC</name>
<protein>
    <recommendedName>
        <fullName evidence="10">Retinoid-inducible serine carboxypeptidase</fullName>
    </recommendedName>
</protein>
<comment type="caution">
    <text evidence="8">The sequence shown here is derived from an EMBL/GenBank/DDBJ whole genome shotgun (WGS) entry which is preliminary data.</text>
</comment>
<evidence type="ECO:0000256" key="4">
    <source>
        <dbReference type="ARBA" id="ARBA00022729"/>
    </source>
</evidence>
<organism evidence="8 9">
    <name type="scientific">Loxostege sticticalis</name>
    <name type="common">Beet webworm moth</name>
    <dbReference type="NCBI Taxonomy" id="481309"/>
    <lineage>
        <taxon>Eukaryota</taxon>
        <taxon>Metazoa</taxon>
        <taxon>Ecdysozoa</taxon>
        <taxon>Arthropoda</taxon>
        <taxon>Hexapoda</taxon>
        <taxon>Insecta</taxon>
        <taxon>Pterygota</taxon>
        <taxon>Neoptera</taxon>
        <taxon>Endopterygota</taxon>
        <taxon>Lepidoptera</taxon>
        <taxon>Glossata</taxon>
        <taxon>Ditrysia</taxon>
        <taxon>Pyraloidea</taxon>
        <taxon>Crambidae</taxon>
        <taxon>Pyraustinae</taxon>
        <taxon>Loxostege</taxon>
    </lineage>
</organism>
<evidence type="ECO:0000256" key="6">
    <source>
        <dbReference type="ARBA" id="ARBA00023180"/>
    </source>
</evidence>
<evidence type="ECO:0000313" key="9">
    <source>
        <dbReference type="Proteomes" id="UP001549921"/>
    </source>
</evidence>
<evidence type="ECO:0000256" key="2">
    <source>
        <dbReference type="ARBA" id="ARBA00022645"/>
    </source>
</evidence>
<dbReference type="Proteomes" id="UP001549921">
    <property type="component" value="Unassembled WGS sequence"/>
</dbReference>
<evidence type="ECO:0000256" key="1">
    <source>
        <dbReference type="ARBA" id="ARBA00009431"/>
    </source>
</evidence>
<reference evidence="8 9" key="1">
    <citation type="submission" date="2024-06" db="EMBL/GenBank/DDBJ databases">
        <title>A chromosome-level genome assembly of beet webworm, Loxostege sticticalis.</title>
        <authorList>
            <person name="Zhang Y."/>
        </authorList>
    </citation>
    <scope>NUCLEOTIDE SEQUENCE [LARGE SCALE GENOMIC DNA]</scope>
    <source>
        <strain evidence="8">AQ028</strain>
        <tissue evidence="8">Male pupae</tissue>
    </source>
</reference>
<dbReference type="AlphaFoldDB" id="A0ABD0SZL9"/>
<dbReference type="SUPFAM" id="SSF53474">
    <property type="entry name" value="alpha/beta-Hydrolases"/>
    <property type="match status" value="1"/>
</dbReference>
<gene>
    <name evidence="8" type="ORF">ABMA28_002073</name>
</gene>
<dbReference type="Gene3D" id="3.40.50.1820">
    <property type="entry name" value="alpha/beta hydrolase"/>
    <property type="match status" value="1"/>
</dbReference>
<proteinExistence type="inferred from homology"/>
<keyword evidence="7" id="KW-0812">Transmembrane</keyword>
<dbReference type="PANTHER" id="PTHR11802">
    <property type="entry name" value="SERINE PROTEASE FAMILY S10 SERINE CARBOXYPEPTIDASE"/>
    <property type="match status" value="1"/>
</dbReference>
<keyword evidence="6" id="KW-0325">Glycoprotein</keyword>
<keyword evidence="2" id="KW-0121">Carboxypeptidase</keyword>
<evidence type="ECO:0000256" key="3">
    <source>
        <dbReference type="ARBA" id="ARBA00022670"/>
    </source>
</evidence>
<keyword evidence="7" id="KW-0472">Membrane</keyword>
<dbReference type="InterPro" id="IPR029058">
    <property type="entry name" value="AB_hydrolase_fold"/>
</dbReference>
<dbReference type="PRINTS" id="PR00724">
    <property type="entry name" value="CRBOXYPTASEC"/>
</dbReference>
<dbReference type="InterPro" id="IPR001563">
    <property type="entry name" value="Peptidase_S10"/>
</dbReference>
<sequence length="452" mass="49570">MVRTVVIVVSVVAAAAVAAGLGVLIWWLVADHGDGETSIISIRIVYLALFLAANVAQFAEIAGSGSMFWWFFPSLAEEASKRPLLLWLDGVTGEPPSLLANFGMFGPFDFELNKRDGSWVDDFNLLFVDAPLGTGFSTLASDAEVPGDLDSNTEHLIQTLGSFYERNGEFVETPLYIFGQGYGAQLAVSLALGLSKTENITTNLKGVVVVNGIISPALALSQLGFYLEELAYVDDNGRAAIENFANETKHLVDEGQLGEAYEKFLSLGEFVNNNAGAVAVNLGQIVEKLTPNSTRDVFGQQGYLQSVTGSNVDFNKFMTETIAPALDISEPVFDSRRNDVIQAFKNNFMRPATDKVEEILQSTNLKVTIVNGNLDAVSNTPGQLEWVNNLQWPGQEQFLNSRRQTLVINRLIYGYFRETERLTFYWMNAAGLLVPLDTPVAMKRVVQRIVAN</sequence>
<comment type="similarity">
    <text evidence="1">Belongs to the peptidase S10 family.</text>
</comment>
<evidence type="ECO:0000256" key="5">
    <source>
        <dbReference type="ARBA" id="ARBA00022801"/>
    </source>
</evidence>
<dbReference type="Pfam" id="PF00450">
    <property type="entry name" value="Peptidase_S10"/>
    <property type="match status" value="1"/>
</dbReference>
<dbReference type="GO" id="GO:0004180">
    <property type="term" value="F:carboxypeptidase activity"/>
    <property type="evidence" value="ECO:0007669"/>
    <property type="project" value="UniProtKB-KW"/>
</dbReference>
<dbReference type="PANTHER" id="PTHR11802:SF3">
    <property type="entry name" value="RETINOID-INDUCIBLE SERINE CARBOXYPEPTIDASE"/>
    <property type="match status" value="1"/>
</dbReference>
<accession>A0ABD0SZL9</accession>
<keyword evidence="7" id="KW-1133">Transmembrane helix</keyword>
<keyword evidence="5" id="KW-0378">Hydrolase</keyword>
<evidence type="ECO:0000313" key="8">
    <source>
        <dbReference type="EMBL" id="KAL0831217.1"/>
    </source>
</evidence>
<evidence type="ECO:0008006" key="10">
    <source>
        <dbReference type="Google" id="ProtNLM"/>
    </source>
</evidence>